<keyword evidence="2" id="KW-1185">Reference proteome</keyword>
<protein>
    <submittedName>
        <fullName evidence="1">Uncharacterized protein</fullName>
    </submittedName>
</protein>
<dbReference type="EMBL" id="JAHYIQ010000005">
    <property type="protein sequence ID" value="KAK1131968.1"/>
    <property type="molecule type" value="Genomic_DNA"/>
</dbReference>
<dbReference type="Proteomes" id="UP001177670">
    <property type="component" value="Unassembled WGS sequence"/>
</dbReference>
<evidence type="ECO:0000313" key="2">
    <source>
        <dbReference type="Proteomes" id="UP001177670"/>
    </source>
</evidence>
<proteinExistence type="predicted"/>
<sequence>MAKFEIKLKSQMECHKGQWITINHENGYSQNPWPNFGRKIYLESIPKKSQNRVLQNNEHHKSYRFRKLGSRISSLARITTEAYSTNPITANLCEANLPPLEIKKKQLVYLTQHQNTQHRQILLMT</sequence>
<organism evidence="1 2">
    <name type="scientific">Melipona bicolor</name>
    <dbReference type="NCBI Taxonomy" id="60889"/>
    <lineage>
        <taxon>Eukaryota</taxon>
        <taxon>Metazoa</taxon>
        <taxon>Ecdysozoa</taxon>
        <taxon>Arthropoda</taxon>
        <taxon>Hexapoda</taxon>
        <taxon>Insecta</taxon>
        <taxon>Pterygota</taxon>
        <taxon>Neoptera</taxon>
        <taxon>Endopterygota</taxon>
        <taxon>Hymenoptera</taxon>
        <taxon>Apocrita</taxon>
        <taxon>Aculeata</taxon>
        <taxon>Apoidea</taxon>
        <taxon>Anthophila</taxon>
        <taxon>Apidae</taxon>
        <taxon>Melipona</taxon>
    </lineage>
</organism>
<gene>
    <name evidence="1" type="ORF">K0M31_016110</name>
</gene>
<evidence type="ECO:0000313" key="1">
    <source>
        <dbReference type="EMBL" id="KAK1131968.1"/>
    </source>
</evidence>
<dbReference type="AlphaFoldDB" id="A0AA40KT53"/>
<name>A0AA40KT53_9HYME</name>
<accession>A0AA40KT53</accession>
<comment type="caution">
    <text evidence="1">The sequence shown here is derived from an EMBL/GenBank/DDBJ whole genome shotgun (WGS) entry which is preliminary data.</text>
</comment>
<reference evidence="1" key="1">
    <citation type="submission" date="2021-10" db="EMBL/GenBank/DDBJ databases">
        <title>Melipona bicolor Genome sequencing and assembly.</title>
        <authorList>
            <person name="Araujo N.S."/>
            <person name="Arias M.C."/>
        </authorList>
    </citation>
    <scope>NUCLEOTIDE SEQUENCE</scope>
    <source>
        <strain evidence="1">USP_2M_L1-L4_2017</strain>
        <tissue evidence="1">Whole body</tissue>
    </source>
</reference>